<protein>
    <submittedName>
        <fullName evidence="2">Uncharacterized protein</fullName>
    </submittedName>
</protein>
<evidence type="ECO:0000313" key="2">
    <source>
        <dbReference type="EMBL" id="KAK7474233.1"/>
    </source>
</evidence>
<dbReference type="EMBL" id="JACVVK020000443">
    <property type="protein sequence ID" value="KAK7474233.1"/>
    <property type="molecule type" value="Genomic_DNA"/>
</dbReference>
<sequence>ETENTTREVADQPQQQGQGVGEGHRKQFFQRNRVLKSCRDEVLLGFFRPPSAVDLTCVEMKVFSTRAFRFLTSPRGDDVFCV</sequence>
<organism evidence="2 3">
    <name type="scientific">Batillaria attramentaria</name>
    <dbReference type="NCBI Taxonomy" id="370345"/>
    <lineage>
        <taxon>Eukaryota</taxon>
        <taxon>Metazoa</taxon>
        <taxon>Spiralia</taxon>
        <taxon>Lophotrochozoa</taxon>
        <taxon>Mollusca</taxon>
        <taxon>Gastropoda</taxon>
        <taxon>Caenogastropoda</taxon>
        <taxon>Sorbeoconcha</taxon>
        <taxon>Cerithioidea</taxon>
        <taxon>Batillariidae</taxon>
        <taxon>Batillaria</taxon>
    </lineage>
</organism>
<reference evidence="2 3" key="1">
    <citation type="journal article" date="2023" name="Sci. Data">
        <title>Genome assembly of the Korean intertidal mud-creeper Batillaria attramentaria.</title>
        <authorList>
            <person name="Patra A.K."/>
            <person name="Ho P.T."/>
            <person name="Jun S."/>
            <person name="Lee S.J."/>
            <person name="Kim Y."/>
            <person name="Won Y.J."/>
        </authorList>
    </citation>
    <scope>NUCLEOTIDE SEQUENCE [LARGE SCALE GENOMIC DNA]</scope>
    <source>
        <strain evidence="2">Wonlab-2016</strain>
    </source>
</reference>
<name>A0ABD0JH02_9CAEN</name>
<proteinExistence type="predicted"/>
<dbReference type="AlphaFoldDB" id="A0ABD0JH02"/>
<gene>
    <name evidence="2" type="ORF">BaRGS_00034525</name>
</gene>
<feature type="region of interest" description="Disordered" evidence="1">
    <location>
        <begin position="1"/>
        <end position="25"/>
    </location>
</feature>
<dbReference type="Proteomes" id="UP001519460">
    <property type="component" value="Unassembled WGS sequence"/>
</dbReference>
<comment type="caution">
    <text evidence="2">The sequence shown here is derived from an EMBL/GenBank/DDBJ whole genome shotgun (WGS) entry which is preliminary data.</text>
</comment>
<keyword evidence="3" id="KW-1185">Reference proteome</keyword>
<accession>A0ABD0JH02</accession>
<evidence type="ECO:0000256" key="1">
    <source>
        <dbReference type="SAM" id="MobiDB-lite"/>
    </source>
</evidence>
<feature type="non-terminal residue" evidence="2">
    <location>
        <position position="1"/>
    </location>
</feature>
<feature type="compositionally biased region" description="Basic and acidic residues" evidence="1">
    <location>
        <begin position="1"/>
        <end position="10"/>
    </location>
</feature>
<evidence type="ECO:0000313" key="3">
    <source>
        <dbReference type="Proteomes" id="UP001519460"/>
    </source>
</evidence>